<evidence type="ECO:0000259" key="2">
    <source>
        <dbReference type="Pfam" id="PF25438"/>
    </source>
</evidence>
<accession>A0A074VMA1</accession>
<name>A0A074VMA1_AURM1</name>
<protein>
    <recommendedName>
        <fullName evidence="2">DUF7896 domain-containing protein</fullName>
    </recommendedName>
</protein>
<dbReference type="Pfam" id="PF25438">
    <property type="entry name" value="DUF7896"/>
    <property type="match status" value="1"/>
</dbReference>
<evidence type="ECO:0000256" key="1">
    <source>
        <dbReference type="SAM" id="MobiDB-lite"/>
    </source>
</evidence>
<dbReference type="HOGENOM" id="CLU_625530_0_0_1"/>
<gene>
    <name evidence="3" type="ORF">M437DRAFT_50421</name>
</gene>
<proteinExistence type="predicted"/>
<keyword evidence="4" id="KW-1185">Reference proteome</keyword>
<evidence type="ECO:0000313" key="3">
    <source>
        <dbReference type="EMBL" id="KEQ61855.1"/>
    </source>
</evidence>
<reference evidence="3 4" key="1">
    <citation type="journal article" date="2014" name="BMC Genomics">
        <title>Genome sequencing of four Aureobasidium pullulans varieties: biotechnological potential, stress tolerance, and description of new species.</title>
        <authorList>
            <person name="Gostin Ar C."/>
            <person name="Ohm R.A."/>
            <person name="Kogej T."/>
            <person name="Sonjak S."/>
            <person name="Turk M."/>
            <person name="Zajc J."/>
            <person name="Zalar P."/>
            <person name="Grube M."/>
            <person name="Sun H."/>
            <person name="Han J."/>
            <person name="Sharma A."/>
            <person name="Chiniquy J."/>
            <person name="Ngan C.Y."/>
            <person name="Lipzen A."/>
            <person name="Barry K."/>
            <person name="Grigoriev I.V."/>
            <person name="Gunde-Cimerman N."/>
        </authorList>
    </citation>
    <scope>NUCLEOTIDE SEQUENCE [LARGE SCALE GENOMIC DNA]</scope>
    <source>
        <strain evidence="3 4">CBS 110374</strain>
    </source>
</reference>
<dbReference type="RefSeq" id="XP_040878878.1">
    <property type="nucleotide sequence ID" value="XM_041022003.1"/>
</dbReference>
<dbReference type="PANTHER" id="PTHR42031:SF1">
    <property type="entry name" value="KEY LIME PATHOGENICITY PROTEIN"/>
    <property type="match status" value="1"/>
</dbReference>
<feature type="region of interest" description="Disordered" evidence="1">
    <location>
        <begin position="75"/>
        <end position="99"/>
    </location>
</feature>
<feature type="compositionally biased region" description="Polar residues" evidence="1">
    <location>
        <begin position="216"/>
        <end position="228"/>
    </location>
</feature>
<dbReference type="AlphaFoldDB" id="A0A074VMA1"/>
<dbReference type="PANTHER" id="PTHR42031">
    <property type="entry name" value="KEY LIME PATHOGENICITY PROTEIN"/>
    <property type="match status" value="1"/>
</dbReference>
<evidence type="ECO:0000313" key="4">
    <source>
        <dbReference type="Proteomes" id="UP000030672"/>
    </source>
</evidence>
<dbReference type="InterPro" id="IPR057218">
    <property type="entry name" value="DUF7896"/>
</dbReference>
<feature type="region of interest" description="Disordered" evidence="1">
    <location>
        <begin position="158"/>
        <end position="180"/>
    </location>
</feature>
<feature type="domain" description="DUF7896" evidence="2">
    <location>
        <begin position="268"/>
        <end position="309"/>
    </location>
</feature>
<dbReference type="Proteomes" id="UP000030672">
    <property type="component" value="Unassembled WGS sequence"/>
</dbReference>
<dbReference type="EMBL" id="KL584836">
    <property type="protein sequence ID" value="KEQ61855.1"/>
    <property type="molecule type" value="Genomic_DNA"/>
</dbReference>
<dbReference type="GeneID" id="63915376"/>
<organism evidence="3 4">
    <name type="scientific">Aureobasidium melanogenum (strain CBS 110374)</name>
    <name type="common">Aureobasidium pullulans var. melanogenum</name>
    <dbReference type="NCBI Taxonomy" id="1043003"/>
    <lineage>
        <taxon>Eukaryota</taxon>
        <taxon>Fungi</taxon>
        <taxon>Dikarya</taxon>
        <taxon>Ascomycota</taxon>
        <taxon>Pezizomycotina</taxon>
        <taxon>Dothideomycetes</taxon>
        <taxon>Dothideomycetidae</taxon>
        <taxon>Dothideales</taxon>
        <taxon>Saccotheciaceae</taxon>
        <taxon>Aureobasidium</taxon>
    </lineage>
</organism>
<sequence length="436" mass="49458">MSQARSNLGYFNTYDGGMVYTGSVDNKTPQNGQTVYTQPWSQMPVGATAPLAAPQWSGQYYRRYEGWYEPEMLSSSDMTSETSGLDHSATPSLHRSDSGNFSEVWDQEPPIPFSPFQPHTSSGLLNNIGSAFMPLQLPACATSHPNEMMPQSDLILGDLELNDPESSPPESDAVSHAATHHSPLLDAETSLAQPCHIQPRDQSVSERPRKARQAKETNTSQPKRLTRTNSTRARLFCEACRDSKDYSRGFRGEHELARHYAQKHTRHKKVWKCFDLSPDQLMRNCERCKTGHQYGTSYGGAEHFRRKHTGIFGKDMMELLRGKNQRWALSSNRLIEEGWLRQVFVPGDGEPMPHQEEQAASSGLAPMPIAEHSQEVISNSEMQRAHLHQPYDQQLVSMHDANLAWPQRQYMLQPYHQLHPGQQQHQHQQPWHAGMH</sequence>
<feature type="region of interest" description="Disordered" evidence="1">
    <location>
        <begin position="197"/>
        <end position="228"/>
    </location>
</feature>
<dbReference type="STRING" id="1043003.A0A074VMA1"/>